<keyword evidence="4" id="KW-1185">Reference proteome</keyword>
<keyword evidence="1" id="KW-1133">Transmembrane helix</keyword>
<name>A0A7J6DHX0_9TELE</name>
<evidence type="ECO:0000256" key="2">
    <source>
        <dbReference type="SAM" id="SignalP"/>
    </source>
</evidence>
<evidence type="ECO:0000313" key="3">
    <source>
        <dbReference type="EMBL" id="KAF4118897.1"/>
    </source>
</evidence>
<dbReference type="EMBL" id="JAAMOB010000001">
    <property type="protein sequence ID" value="KAF4118897.1"/>
    <property type="molecule type" value="Genomic_DNA"/>
</dbReference>
<comment type="caution">
    <text evidence="3">The sequence shown here is derived from an EMBL/GenBank/DDBJ whole genome shotgun (WGS) entry which is preliminary data.</text>
</comment>
<feature type="transmembrane region" description="Helical" evidence="1">
    <location>
        <begin position="239"/>
        <end position="260"/>
    </location>
</feature>
<gene>
    <name evidence="3" type="ORF">G5714_000948</name>
</gene>
<accession>A0A7J6DHX0</accession>
<feature type="signal peptide" evidence="2">
    <location>
        <begin position="1"/>
        <end position="20"/>
    </location>
</feature>
<protein>
    <submittedName>
        <fullName evidence="3">Uncharacterized protein</fullName>
    </submittedName>
</protein>
<evidence type="ECO:0000256" key="1">
    <source>
        <dbReference type="SAM" id="Phobius"/>
    </source>
</evidence>
<reference evidence="3 4" key="1">
    <citation type="submission" date="2020-04" db="EMBL/GenBank/DDBJ databases">
        <title>Chromosome-level genome assembly of a cyprinid fish Onychostoma macrolepis by integration of Nanopore Sequencing, Bionano and Hi-C technology.</title>
        <authorList>
            <person name="Wang D."/>
        </authorList>
    </citation>
    <scope>NUCLEOTIDE SEQUENCE [LARGE SCALE GENOMIC DNA]</scope>
    <source>
        <strain evidence="3">SWU-2019</strain>
        <tissue evidence="3">Muscle</tissue>
    </source>
</reference>
<feature type="chain" id="PRO_5029630003" evidence="2">
    <location>
        <begin position="21"/>
        <end position="410"/>
    </location>
</feature>
<keyword evidence="1" id="KW-0472">Membrane</keyword>
<keyword evidence="1" id="KW-0812">Transmembrane</keyword>
<dbReference type="Proteomes" id="UP000579812">
    <property type="component" value="Unassembled WGS sequence"/>
</dbReference>
<sequence>MTRSGAVKLSILFFLTFILCLPEFFPNISQIEFLCEPFDPCTPKNDAQVCAPSGPPCATEMINASGQHTSSEGWYLCKTEMDLQRLHNNTLQSEEHVMVLLTMKAGNLSGWNISEFAFLNNTDLYTGPQNDQRLFYCYLAPDNSKCPDLNISMPEKNTSPPTLDTSILKKTTSANPTAFSLKTTTLSFQATASTDELKCQPTSSSFLFYYQENNETARSAALPVTQTRKDGRWCMITSVWLALVLTVIVVTLLSVGNLIFKSRKRKSRLVASVPVSVCGHQLKERSKEKENLMSAVPDVSIAMCSISDGDVFSEKSSMGNRTEENLLKVADLTYKRSLSPIYEMTETSLDELKQNEDEEDEQCNASVTKEELKKTHQLQHLAAQGHCEPPTYLHHRSNFSCSGYEEDGEL</sequence>
<organism evidence="3 4">
    <name type="scientific">Onychostoma macrolepis</name>
    <dbReference type="NCBI Taxonomy" id="369639"/>
    <lineage>
        <taxon>Eukaryota</taxon>
        <taxon>Metazoa</taxon>
        <taxon>Chordata</taxon>
        <taxon>Craniata</taxon>
        <taxon>Vertebrata</taxon>
        <taxon>Euteleostomi</taxon>
        <taxon>Actinopterygii</taxon>
        <taxon>Neopterygii</taxon>
        <taxon>Teleostei</taxon>
        <taxon>Ostariophysi</taxon>
        <taxon>Cypriniformes</taxon>
        <taxon>Cyprinidae</taxon>
        <taxon>Acrossocheilinae</taxon>
        <taxon>Onychostoma</taxon>
    </lineage>
</organism>
<dbReference type="AlphaFoldDB" id="A0A7J6DHX0"/>
<keyword evidence="2" id="KW-0732">Signal</keyword>
<proteinExistence type="predicted"/>
<dbReference type="OrthoDB" id="8964045at2759"/>
<evidence type="ECO:0000313" key="4">
    <source>
        <dbReference type="Proteomes" id="UP000579812"/>
    </source>
</evidence>